<gene>
    <name evidence="7" type="ORF">ACHAW5_008385</name>
</gene>
<keyword evidence="1 4" id="KW-0245">EGF-like domain</keyword>
<keyword evidence="8" id="KW-1185">Reference proteome</keyword>
<dbReference type="Proteomes" id="UP001530315">
    <property type="component" value="Unassembled WGS sequence"/>
</dbReference>
<dbReference type="InterPro" id="IPR013111">
    <property type="entry name" value="EGF_extracell"/>
</dbReference>
<dbReference type="PROSITE" id="PS01186">
    <property type="entry name" value="EGF_2"/>
    <property type="match status" value="2"/>
</dbReference>
<evidence type="ECO:0000256" key="2">
    <source>
        <dbReference type="ARBA" id="ARBA00022737"/>
    </source>
</evidence>
<comment type="caution">
    <text evidence="4">Lacks conserved residue(s) required for the propagation of feature annotation.</text>
</comment>
<dbReference type="PANTHER" id="PTHR11219">
    <property type="entry name" value="TENEURIN AND N-ACETYLGLUCOSAMINE-1-PHOSPHODIESTER ALPHA-N-ACETYLGLUCOSAMINIDASE"/>
    <property type="match status" value="1"/>
</dbReference>
<evidence type="ECO:0000256" key="5">
    <source>
        <dbReference type="SAM" id="SignalP"/>
    </source>
</evidence>
<keyword evidence="3 4" id="KW-1015">Disulfide bond</keyword>
<name>A0ABD3NDF4_9STRA</name>
<dbReference type="PROSITE" id="PS00022">
    <property type="entry name" value="EGF_1"/>
    <property type="match status" value="3"/>
</dbReference>
<dbReference type="PRINTS" id="PR00011">
    <property type="entry name" value="EGFLAMININ"/>
</dbReference>
<reference evidence="7 8" key="1">
    <citation type="submission" date="2024-10" db="EMBL/GenBank/DDBJ databases">
        <title>Updated reference genomes for cyclostephanoid diatoms.</title>
        <authorList>
            <person name="Roberts W.R."/>
            <person name="Alverson A.J."/>
        </authorList>
    </citation>
    <scope>NUCLEOTIDE SEQUENCE [LARGE SCALE GENOMIC DNA]</scope>
    <source>
        <strain evidence="7 8">AJA276-08</strain>
    </source>
</reference>
<organism evidence="7 8">
    <name type="scientific">Stephanodiscus triporus</name>
    <dbReference type="NCBI Taxonomy" id="2934178"/>
    <lineage>
        <taxon>Eukaryota</taxon>
        <taxon>Sar</taxon>
        <taxon>Stramenopiles</taxon>
        <taxon>Ochrophyta</taxon>
        <taxon>Bacillariophyta</taxon>
        <taxon>Coscinodiscophyceae</taxon>
        <taxon>Thalassiosirophycidae</taxon>
        <taxon>Stephanodiscales</taxon>
        <taxon>Stephanodiscaceae</taxon>
        <taxon>Stephanodiscus</taxon>
    </lineage>
</organism>
<sequence>MRAVSFVTASALLSSGPLACLGCPNKCSKNGECNSLSICECSDGFTGGDCSIRTCPAGRAFSDVAKAADTAHDYDVCSGRGACVTGNCVCDTGFTGAACERTKCKRNCSYHGQCVSMRHLSETTRNHESKRYTYDQWDADKIYGCICDLGYAGFDCSLRVCPSGDDPLTITGTAQEIQLLRCTADNSSGGRVVLYFDGKPSTSIPVSASTTVLKRALESIPMIESVYITYSAGSVLCRNDGVDNIVSITFTSNFGPLPPLVAESFGMEPSSVVEIAADDSFGMLEDHNGIEYFHTQGDKENDECSNRGICDQRTGTVGFYIYLEQVADIQLANEHHTSFQCKCFDTNGDKYAGSNGYGESGDRGDCGHAVTSPISTCPGVPPCSDHGVCDPITKRCTCEESFTGGDCSLRTCEKGLAWFGYPSANDVAHDEEVECSNMGVCHRSVGECACNDGFFGAACEYMVCIRKGSQPSCSGHGTCLSMRELGLHHDDAGGLPLPVVYGSDPNGAATWDADRIFGCLCDEGFEGFDCSLRTCPLGTDSHTCSDKGICDHETGKCKCFAGWGSSDGSGNLGLNNDCGHRLKLRGYP</sequence>
<feature type="domain" description="EGF-like" evidence="6">
    <location>
        <begin position="373"/>
        <end position="408"/>
    </location>
</feature>
<dbReference type="EMBL" id="JALLAZ020001620">
    <property type="protein sequence ID" value="KAL3770775.1"/>
    <property type="molecule type" value="Genomic_DNA"/>
</dbReference>
<dbReference type="PROSITE" id="PS50026">
    <property type="entry name" value="EGF_3"/>
    <property type="match status" value="1"/>
</dbReference>
<keyword evidence="2" id="KW-0677">Repeat</keyword>
<dbReference type="Gene3D" id="2.170.300.10">
    <property type="entry name" value="Tie2 ligand-binding domain superfamily"/>
    <property type="match status" value="1"/>
</dbReference>
<dbReference type="Gene3D" id="2.10.25.10">
    <property type="entry name" value="Laminin"/>
    <property type="match status" value="1"/>
</dbReference>
<accession>A0ABD3NDF4</accession>
<dbReference type="AlphaFoldDB" id="A0ABD3NDF4"/>
<feature type="signal peptide" evidence="5">
    <location>
        <begin position="1"/>
        <end position="22"/>
    </location>
</feature>
<dbReference type="PANTHER" id="PTHR11219:SF69">
    <property type="entry name" value="TENEURIN-A"/>
    <property type="match status" value="1"/>
</dbReference>
<evidence type="ECO:0000256" key="3">
    <source>
        <dbReference type="ARBA" id="ARBA00023157"/>
    </source>
</evidence>
<comment type="caution">
    <text evidence="7">The sequence shown here is derived from an EMBL/GenBank/DDBJ whole genome shotgun (WGS) entry which is preliminary data.</text>
</comment>
<dbReference type="SUPFAM" id="SSF57196">
    <property type="entry name" value="EGF/Laminin"/>
    <property type="match status" value="1"/>
</dbReference>
<evidence type="ECO:0000313" key="7">
    <source>
        <dbReference type="EMBL" id="KAL3770775.1"/>
    </source>
</evidence>
<evidence type="ECO:0000256" key="4">
    <source>
        <dbReference type="PROSITE-ProRule" id="PRU00076"/>
    </source>
</evidence>
<dbReference type="InterPro" id="IPR000742">
    <property type="entry name" value="EGF"/>
</dbReference>
<evidence type="ECO:0000256" key="1">
    <source>
        <dbReference type="ARBA" id="ARBA00022536"/>
    </source>
</evidence>
<evidence type="ECO:0000259" key="6">
    <source>
        <dbReference type="PROSITE" id="PS50026"/>
    </source>
</evidence>
<feature type="chain" id="PRO_5044873949" description="EGF-like domain-containing protein" evidence="5">
    <location>
        <begin position="23"/>
        <end position="588"/>
    </location>
</feature>
<dbReference type="InterPro" id="IPR051216">
    <property type="entry name" value="Teneurin"/>
</dbReference>
<evidence type="ECO:0000313" key="8">
    <source>
        <dbReference type="Proteomes" id="UP001530315"/>
    </source>
</evidence>
<dbReference type="Pfam" id="PF07974">
    <property type="entry name" value="EGF_2"/>
    <property type="match status" value="1"/>
</dbReference>
<dbReference type="SMART" id="SM00181">
    <property type="entry name" value="EGF"/>
    <property type="match status" value="6"/>
</dbReference>
<dbReference type="Pfam" id="PF23106">
    <property type="entry name" value="EGF_Teneurin"/>
    <property type="match status" value="1"/>
</dbReference>
<proteinExistence type="predicted"/>
<feature type="disulfide bond" evidence="4">
    <location>
        <begin position="398"/>
        <end position="407"/>
    </location>
</feature>
<protein>
    <recommendedName>
        <fullName evidence="6">EGF-like domain-containing protein</fullName>
    </recommendedName>
</protein>
<keyword evidence="5" id="KW-0732">Signal</keyword>